<dbReference type="STRING" id="1150469.RSPPHO_03233"/>
<dbReference type="HOGENOM" id="CLU_851589_0_0_5"/>
<reference evidence="1 2" key="1">
    <citation type="submission" date="2012-02" db="EMBL/GenBank/DDBJ databases">
        <title>Shotgun genome sequence of Phaeospirillum photometricum DSM 122.</title>
        <authorList>
            <person name="Duquesne K."/>
            <person name="Sturgis J."/>
        </authorList>
    </citation>
    <scope>NUCLEOTIDE SEQUENCE [LARGE SCALE GENOMIC DNA]</scope>
    <source>
        <strain evidence="2">DSM122</strain>
    </source>
</reference>
<dbReference type="InterPro" id="IPR007739">
    <property type="entry name" value="RgpF"/>
</dbReference>
<evidence type="ECO:0000313" key="2">
    <source>
        <dbReference type="Proteomes" id="UP000033220"/>
    </source>
</evidence>
<keyword evidence="2" id="KW-1185">Reference proteome</keyword>
<dbReference type="Pfam" id="PF05045">
    <property type="entry name" value="RgpF"/>
    <property type="match status" value="1"/>
</dbReference>
<dbReference type="PATRIC" id="fig|1150469.3.peg.7"/>
<sequence>GVFLMSLNDQAASRIRNAVSLMVRGTRLALAHFSYLRAYFRHSTYVRETIEGRRRLVGARRVAVFVHFDRGGTVHDYVDHHLRLLENVGYAIVFVSNAPVLSAATLESLKPRCALILRRENVGYDFGAYKEGIAAIPDLSVVDDLLLANDSVYGPFHHPAHILEKMPPENADLWGATDSWEFSFHLQSYYLRFHRTAVQSAAFSEFWSSVRYVQSKTWVVRRYEIGLTQALTRAGLRCRAAYPYRQAAAALVETMLANGKAIEGLDPVRKEFLLQLFRYVDTGVPLNGTHFFWDYMIARMGFPFIKRDLLQKNPAHIPLVSYWEKVVSDSSDYKTDLILHHLEISLKNRSV</sequence>
<feature type="non-terminal residue" evidence="1">
    <location>
        <position position="1"/>
    </location>
</feature>
<name>H6SIF9_PARPM</name>
<protein>
    <submittedName>
        <fullName evidence="1">Polysaccharide biosynthesis protein-like protein</fullName>
    </submittedName>
</protein>
<organism evidence="1 2">
    <name type="scientific">Pararhodospirillum photometricum DSM 122</name>
    <dbReference type="NCBI Taxonomy" id="1150469"/>
    <lineage>
        <taxon>Bacteria</taxon>
        <taxon>Pseudomonadati</taxon>
        <taxon>Pseudomonadota</taxon>
        <taxon>Alphaproteobacteria</taxon>
        <taxon>Rhodospirillales</taxon>
        <taxon>Rhodospirillaceae</taxon>
        <taxon>Pararhodospirillum</taxon>
    </lineage>
</organism>
<dbReference type="EMBL" id="HE663493">
    <property type="protein sequence ID" value="CCG06573.1"/>
    <property type="molecule type" value="Genomic_DNA"/>
</dbReference>
<proteinExistence type="predicted"/>
<evidence type="ECO:0000313" key="1">
    <source>
        <dbReference type="EMBL" id="CCG06573.1"/>
    </source>
</evidence>
<dbReference type="KEGG" id="rpm:RSPPHO_03233"/>
<dbReference type="AlphaFoldDB" id="H6SIF9"/>
<accession>H6SIF9</accession>
<dbReference type="Proteomes" id="UP000033220">
    <property type="component" value="Chromosome DSM 122"/>
</dbReference>
<dbReference type="eggNOG" id="COG3754">
    <property type="taxonomic scope" value="Bacteria"/>
</dbReference>
<gene>
    <name evidence="1" type="ORF">RSPPHO_03233</name>
</gene>